<dbReference type="InterPro" id="IPR005467">
    <property type="entry name" value="His_kinase_dom"/>
</dbReference>
<feature type="compositionally biased region" description="Pro residues" evidence="4">
    <location>
        <begin position="415"/>
        <end position="442"/>
    </location>
</feature>
<keyword evidence="5" id="KW-1133">Transmembrane helix</keyword>
<dbReference type="Gene3D" id="3.40.50.2300">
    <property type="match status" value="1"/>
</dbReference>
<feature type="compositionally biased region" description="Low complexity" evidence="4">
    <location>
        <begin position="371"/>
        <end position="386"/>
    </location>
</feature>
<feature type="modified residue" description="4-aspartylphosphate" evidence="3">
    <location>
        <position position="592"/>
    </location>
</feature>
<keyword evidence="5" id="KW-0812">Transmembrane</keyword>
<feature type="compositionally biased region" description="Pro residues" evidence="4">
    <location>
        <begin position="460"/>
        <end position="478"/>
    </location>
</feature>
<dbReference type="PROSITE" id="PS50109">
    <property type="entry name" value="HIS_KIN"/>
    <property type="match status" value="1"/>
</dbReference>
<feature type="compositionally biased region" description="Low complexity" evidence="4">
    <location>
        <begin position="135"/>
        <end position="145"/>
    </location>
</feature>
<feature type="compositionally biased region" description="Pro residues" evidence="4">
    <location>
        <begin position="200"/>
        <end position="210"/>
    </location>
</feature>
<feature type="region of interest" description="Disordered" evidence="4">
    <location>
        <begin position="115"/>
        <end position="163"/>
    </location>
</feature>
<dbReference type="SUPFAM" id="SSF101447">
    <property type="entry name" value="Formin homology 2 domain (FH2 domain)"/>
    <property type="match status" value="1"/>
</dbReference>
<evidence type="ECO:0000313" key="8">
    <source>
        <dbReference type="EMBL" id="KAJ4454406.1"/>
    </source>
</evidence>
<keyword evidence="8" id="KW-0808">Transferase</keyword>
<dbReference type="SUPFAM" id="SSF52172">
    <property type="entry name" value="CheY-like"/>
    <property type="match status" value="1"/>
</dbReference>
<keyword evidence="5" id="KW-0472">Membrane</keyword>
<feature type="transmembrane region" description="Helical" evidence="5">
    <location>
        <begin position="912"/>
        <end position="929"/>
    </location>
</feature>
<organism evidence="8 9">
    <name type="scientific">Paratrimastix pyriformis</name>
    <dbReference type="NCBI Taxonomy" id="342808"/>
    <lineage>
        <taxon>Eukaryota</taxon>
        <taxon>Metamonada</taxon>
        <taxon>Preaxostyla</taxon>
        <taxon>Paratrimastigidae</taxon>
        <taxon>Paratrimastix</taxon>
    </lineage>
</organism>
<feature type="transmembrane region" description="Helical" evidence="5">
    <location>
        <begin position="709"/>
        <end position="736"/>
    </location>
</feature>
<keyword evidence="9" id="KW-1185">Reference proteome</keyword>
<dbReference type="PANTHER" id="PTHR45339:SF1">
    <property type="entry name" value="HYBRID SIGNAL TRANSDUCTION HISTIDINE KINASE J"/>
    <property type="match status" value="1"/>
</dbReference>
<reference evidence="8" key="1">
    <citation type="journal article" date="2022" name="bioRxiv">
        <title>Genomics of Preaxostyla Flagellates Illuminates Evolutionary Transitions and the Path Towards Mitochondrial Loss.</title>
        <authorList>
            <person name="Novak L.V.F."/>
            <person name="Treitli S.C."/>
            <person name="Pyrih J."/>
            <person name="Halakuc P."/>
            <person name="Pipaliya S.V."/>
            <person name="Vacek V."/>
            <person name="Brzon O."/>
            <person name="Soukal P."/>
            <person name="Eme L."/>
            <person name="Dacks J.B."/>
            <person name="Karnkowska A."/>
            <person name="Elias M."/>
            <person name="Hampl V."/>
        </authorList>
    </citation>
    <scope>NUCLEOTIDE SEQUENCE</scope>
    <source>
        <strain evidence="8">RCP-MX</strain>
    </source>
</reference>
<dbReference type="SMART" id="SM00448">
    <property type="entry name" value="REC"/>
    <property type="match status" value="1"/>
</dbReference>
<dbReference type="Proteomes" id="UP001141327">
    <property type="component" value="Unassembled WGS sequence"/>
</dbReference>
<proteinExistence type="predicted"/>
<evidence type="ECO:0000313" key="9">
    <source>
        <dbReference type="Proteomes" id="UP001141327"/>
    </source>
</evidence>
<keyword evidence="1 3" id="KW-0597">Phosphoprotein</keyword>
<feature type="compositionally biased region" description="Polar residues" evidence="4">
    <location>
        <begin position="1009"/>
        <end position="1018"/>
    </location>
</feature>
<dbReference type="PANTHER" id="PTHR45339">
    <property type="entry name" value="HYBRID SIGNAL TRANSDUCTION HISTIDINE KINASE J"/>
    <property type="match status" value="1"/>
</dbReference>
<feature type="compositionally biased region" description="Basic residues" evidence="4">
    <location>
        <begin position="479"/>
        <end position="488"/>
    </location>
</feature>
<name>A0ABQ8U4X8_9EUKA</name>
<evidence type="ECO:0000256" key="2">
    <source>
        <dbReference type="ARBA" id="ARBA00023012"/>
    </source>
</evidence>
<dbReference type="Gene3D" id="1.10.287.70">
    <property type="match status" value="1"/>
</dbReference>
<evidence type="ECO:0000256" key="5">
    <source>
        <dbReference type="SAM" id="Phobius"/>
    </source>
</evidence>
<feature type="region of interest" description="Disordered" evidence="4">
    <location>
        <begin position="998"/>
        <end position="1018"/>
    </location>
</feature>
<sequence length="1018" mass="109923">MSGMTFQIGCGATKAGSGSCFFPFLDTFLHFSLSVPQALLTLLRNAIKYTSAGLVTLQVELLRRSSQLQRRRTALLPPTAATTAPGAVAMATSFTPTPAASTGWFHPSTQYVPISLPGETDTASPTHSPAPPSPLLALPTQPTAPGSSTSTIQPDSPPSIQPAAPLSTLREVITARPEETGPLLADPTMALHALLHYDLPPPPTKSPPPRVFATPPMSRSRKRPVSKESQLRFTVADPGCGISPEKLAHLFTPFGDVHQGPGVPPHLWSNGGLGLPTVAQLIKLMDGDITVTSEVGRGSVFSFTILAEVDPGPHPAEPPSSSPSPVAAPSPNPSVTWGPLPPVPTSSFENTLRWNPARANGGPSAAVDAESSPASAVTTPTPTPATLDSRSVTPATAPSPSTHCREWSPTTGITPVPPPCSPTAPSPNPGTPSPPSPTPCPRGTPTSPQSCHTPDADIPPEIPMPTAPPPPPPPPPPPAHRHRHRRHRSSDSAPATSPPEALCLPPDDVAATLPSAQKTQRPHSKAQHHRHEASGQVARHLRILVAEDEPTNRLVVRQFLRRLGYVDVVEVVDGAAAVHAAASEHFDVILMDIQMPVMNGIEATRAILAAQTPNSVRPYIAAMTAGVLLTDRERCFEAGMNDFIAKPYQIVDLERTLRDAWNLIHECRKFPHTPPLCSSSALSPGHPVFPPLLSKLMRCLFLERLDEKVAWWDLTVFFLAALSTCFMVIELSLAFYDGKMHESSICEILKCLISGTTAFLEFSVVMVSRCQASIIRFEYYIAKSQNFVWRSLWKPLVIEMIICALHVPPFVNQWIPDRYNIVVMLRLYTLVRLVRDLSSVYRERSVVSAECLQEMHARPRIGTWGTLKARFNSNATAFVFSGALGFWLALGYAIYVFEREKQPDVFTLPNALWYAIVTMSTVGYGDYVPRSTGARILAGFLIMLSLVLVSFVVTAATTLLQLNPYEVREGGLLKECRSTAPYVLLISLSSPDLGRSALRRLPSPVGRPATTTKSHARS</sequence>
<dbReference type="Pfam" id="PF02518">
    <property type="entry name" value="HATPase_c"/>
    <property type="match status" value="1"/>
</dbReference>
<dbReference type="InterPro" id="IPR011006">
    <property type="entry name" value="CheY-like_superfamily"/>
</dbReference>
<dbReference type="Pfam" id="PF00072">
    <property type="entry name" value="Response_reg"/>
    <property type="match status" value="1"/>
</dbReference>
<dbReference type="SMART" id="SM00387">
    <property type="entry name" value="HATPase_c"/>
    <property type="match status" value="1"/>
</dbReference>
<evidence type="ECO:0000259" key="7">
    <source>
        <dbReference type="PROSITE" id="PS50110"/>
    </source>
</evidence>
<protein>
    <submittedName>
        <fullName evidence="8">Hybrid sensor histidine kinase/response regulator</fullName>
    </submittedName>
</protein>
<dbReference type="Pfam" id="PF07885">
    <property type="entry name" value="Ion_trans_2"/>
    <property type="match status" value="1"/>
</dbReference>
<dbReference type="InterPro" id="IPR013099">
    <property type="entry name" value="K_chnl_dom"/>
</dbReference>
<dbReference type="PROSITE" id="PS50110">
    <property type="entry name" value="RESPONSE_REGULATORY"/>
    <property type="match status" value="1"/>
</dbReference>
<evidence type="ECO:0000256" key="3">
    <source>
        <dbReference type="PROSITE-ProRule" id="PRU00169"/>
    </source>
</evidence>
<feature type="transmembrane region" description="Helical" evidence="5">
    <location>
        <begin position="936"/>
        <end position="960"/>
    </location>
</feature>
<keyword evidence="2" id="KW-0902">Two-component regulatory system</keyword>
<dbReference type="PRINTS" id="PR00344">
    <property type="entry name" value="BCTRLSENSOR"/>
</dbReference>
<evidence type="ECO:0000259" key="6">
    <source>
        <dbReference type="PROSITE" id="PS50109"/>
    </source>
</evidence>
<feature type="region of interest" description="Disordered" evidence="4">
    <location>
        <begin position="311"/>
        <end position="536"/>
    </location>
</feature>
<dbReference type="SUPFAM" id="SSF81324">
    <property type="entry name" value="Voltage-gated potassium channels"/>
    <property type="match status" value="1"/>
</dbReference>
<feature type="compositionally biased region" description="Pro residues" evidence="4">
    <location>
        <begin position="312"/>
        <end position="332"/>
    </location>
</feature>
<feature type="domain" description="Histidine kinase" evidence="6">
    <location>
        <begin position="231"/>
        <end position="309"/>
    </location>
</feature>
<dbReference type="InterPro" id="IPR004358">
    <property type="entry name" value="Sig_transdc_His_kin-like_C"/>
</dbReference>
<gene>
    <name evidence="8" type="ORF">PAPYR_10887</name>
</gene>
<keyword evidence="8" id="KW-0418">Kinase</keyword>
<feature type="compositionally biased region" description="Polar residues" evidence="4">
    <location>
        <begin position="388"/>
        <end position="413"/>
    </location>
</feature>
<dbReference type="CDD" id="cd17546">
    <property type="entry name" value="REC_hyHK_CKI1_RcsC-like"/>
    <property type="match status" value="1"/>
</dbReference>
<feature type="domain" description="Response regulatory" evidence="7">
    <location>
        <begin position="542"/>
        <end position="661"/>
    </location>
</feature>
<dbReference type="Gene3D" id="3.30.565.10">
    <property type="entry name" value="Histidine kinase-like ATPase, C-terminal domain"/>
    <property type="match status" value="1"/>
</dbReference>
<accession>A0ABQ8U4X8</accession>
<dbReference type="SUPFAM" id="SSF55874">
    <property type="entry name" value="ATPase domain of HSP90 chaperone/DNA topoisomerase II/histidine kinase"/>
    <property type="match status" value="1"/>
</dbReference>
<feature type="compositionally biased region" description="Basic residues" evidence="4">
    <location>
        <begin position="520"/>
        <end position="531"/>
    </location>
</feature>
<dbReference type="GO" id="GO:0016301">
    <property type="term" value="F:kinase activity"/>
    <property type="evidence" value="ECO:0007669"/>
    <property type="project" value="UniProtKB-KW"/>
</dbReference>
<dbReference type="InterPro" id="IPR001789">
    <property type="entry name" value="Sig_transdc_resp-reg_receiver"/>
</dbReference>
<evidence type="ECO:0000256" key="4">
    <source>
        <dbReference type="SAM" id="MobiDB-lite"/>
    </source>
</evidence>
<dbReference type="EMBL" id="JAPMOS010000159">
    <property type="protein sequence ID" value="KAJ4454406.1"/>
    <property type="molecule type" value="Genomic_DNA"/>
</dbReference>
<evidence type="ECO:0000256" key="1">
    <source>
        <dbReference type="ARBA" id="ARBA00022553"/>
    </source>
</evidence>
<feature type="transmembrane region" description="Helical" evidence="5">
    <location>
        <begin position="877"/>
        <end position="897"/>
    </location>
</feature>
<dbReference type="InterPro" id="IPR036890">
    <property type="entry name" value="HATPase_C_sf"/>
</dbReference>
<comment type="caution">
    <text evidence="8">The sequence shown here is derived from an EMBL/GenBank/DDBJ whole genome shotgun (WGS) entry which is preliminary data.</text>
</comment>
<feature type="region of interest" description="Disordered" evidence="4">
    <location>
        <begin position="200"/>
        <end position="229"/>
    </location>
</feature>
<dbReference type="InterPro" id="IPR003594">
    <property type="entry name" value="HATPase_dom"/>
</dbReference>